<dbReference type="GO" id="GO:0060378">
    <property type="term" value="P:regulation of brood size"/>
    <property type="evidence" value="ECO:0007669"/>
    <property type="project" value="TreeGrafter"/>
</dbReference>
<reference evidence="3 4" key="1">
    <citation type="journal article" date="2015" name="Genome Biol.">
        <title>Comparative genomics of Steinernema reveals deeply conserved gene regulatory networks.</title>
        <authorList>
            <person name="Dillman A.R."/>
            <person name="Macchietto M."/>
            <person name="Porter C.F."/>
            <person name="Rogers A."/>
            <person name="Williams B."/>
            <person name="Antoshechkin I."/>
            <person name="Lee M.M."/>
            <person name="Goodwin Z."/>
            <person name="Lu X."/>
            <person name="Lewis E.E."/>
            <person name="Goodrich-Blair H."/>
            <person name="Stock S.P."/>
            <person name="Adams B.J."/>
            <person name="Sternberg P.W."/>
            <person name="Mortazavi A."/>
        </authorList>
    </citation>
    <scope>NUCLEOTIDE SEQUENCE [LARGE SCALE GENOMIC DNA]</scope>
    <source>
        <strain evidence="3 4">ALL</strain>
    </source>
</reference>
<reference evidence="3 4" key="2">
    <citation type="journal article" date="2019" name="G3 (Bethesda)">
        <title>Hybrid Assembly of the Genome of the Entomopathogenic Nematode Steinernema carpocapsae Identifies the X-Chromosome.</title>
        <authorList>
            <person name="Serra L."/>
            <person name="Macchietto M."/>
            <person name="Macias-Munoz A."/>
            <person name="McGill C.J."/>
            <person name="Rodriguez I.M."/>
            <person name="Rodriguez B."/>
            <person name="Murad R."/>
            <person name="Mortazavi A."/>
        </authorList>
    </citation>
    <scope>NUCLEOTIDE SEQUENCE [LARGE SCALE GENOMIC DNA]</scope>
    <source>
        <strain evidence="3 4">ALL</strain>
    </source>
</reference>
<dbReference type="Pfam" id="PF22669">
    <property type="entry name" value="Exo_endo_phos2"/>
    <property type="match status" value="1"/>
</dbReference>
<dbReference type="GO" id="GO:0046856">
    <property type="term" value="P:phosphatidylinositol dephosphorylation"/>
    <property type="evidence" value="ECO:0007669"/>
    <property type="project" value="InterPro"/>
</dbReference>
<dbReference type="SUPFAM" id="SSF56219">
    <property type="entry name" value="DNase I-like"/>
    <property type="match status" value="1"/>
</dbReference>
<dbReference type="GO" id="GO:0048488">
    <property type="term" value="P:synaptic vesicle endocytosis"/>
    <property type="evidence" value="ECO:0007669"/>
    <property type="project" value="TreeGrafter"/>
</dbReference>
<feature type="domain" description="Inositol polyphosphate-related phosphatase" evidence="2">
    <location>
        <begin position="7"/>
        <end position="306"/>
    </location>
</feature>
<dbReference type="AlphaFoldDB" id="A0A4U5N5G8"/>
<organism evidence="3 4">
    <name type="scientific">Steinernema carpocapsae</name>
    <name type="common">Entomopathogenic nematode</name>
    <dbReference type="NCBI Taxonomy" id="34508"/>
    <lineage>
        <taxon>Eukaryota</taxon>
        <taxon>Metazoa</taxon>
        <taxon>Ecdysozoa</taxon>
        <taxon>Nematoda</taxon>
        <taxon>Chromadorea</taxon>
        <taxon>Rhabditida</taxon>
        <taxon>Tylenchina</taxon>
        <taxon>Panagrolaimomorpha</taxon>
        <taxon>Strongyloidoidea</taxon>
        <taxon>Steinernematidae</taxon>
        <taxon>Steinernema</taxon>
    </lineage>
</organism>
<name>A0A4U5N5G8_STECR</name>
<evidence type="ECO:0000259" key="2">
    <source>
        <dbReference type="SMART" id="SM00128"/>
    </source>
</evidence>
<proteinExistence type="inferred from homology"/>
<dbReference type="GO" id="GO:0004439">
    <property type="term" value="F:phosphatidylinositol-4,5-bisphosphate 5-phosphatase activity"/>
    <property type="evidence" value="ECO:0007669"/>
    <property type="project" value="TreeGrafter"/>
</dbReference>
<protein>
    <recommendedName>
        <fullName evidence="2">Inositol polyphosphate-related phosphatase domain-containing protein</fullName>
    </recommendedName>
</protein>
<keyword evidence="4" id="KW-1185">Reference proteome</keyword>
<dbReference type="OrthoDB" id="62798at2759"/>
<dbReference type="STRING" id="34508.A0A4U5N5G8"/>
<dbReference type="PANTHER" id="PTHR11200">
    <property type="entry name" value="INOSITOL 5-PHOSPHATASE"/>
    <property type="match status" value="1"/>
</dbReference>
<comment type="caution">
    <text evidence="3">The sequence shown here is derived from an EMBL/GenBank/DDBJ whole genome shotgun (WGS) entry which is preliminary data.</text>
</comment>
<dbReference type="InterPro" id="IPR041611">
    <property type="entry name" value="SKICH"/>
</dbReference>
<evidence type="ECO:0000313" key="3">
    <source>
        <dbReference type="EMBL" id="TKR77522.1"/>
    </source>
</evidence>
<dbReference type="GO" id="GO:0098793">
    <property type="term" value="C:presynapse"/>
    <property type="evidence" value="ECO:0007669"/>
    <property type="project" value="GOC"/>
</dbReference>
<dbReference type="SMART" id="SM00128">
    <property type="entry name" value="IPPc"/>
    <property type="match status" value="1"/>
</dbReference>
<accession>A0A4U5N5G8</accession>
<evidence type="ECO:0000256" key="1">
    <source>
        <dbReference type="ARBA" id="ARBA00005910"/>
    </source>
</evidence>
<comment type="similarity">
    <text evidence="1">Belongs to the inositol 1,4,5-trisphosphate 5-phosphatase type II family.</text>
</comment>
<dbReference type="Pfam" id="PF17751">
    <property type="entry name" value="SKICH"/>
    <property type="match status" value="1"/>
</dbReference>
<gene>
    <name evidence="3" type="ORF">L596_018478</name>
</gene>
<dbReference type="InterPro" id="IPR036691">
    <property type="entry name" value="Endo/exonu/phosph_ase_sf"/>
</dbReference>
<dbReference type="Proteomes" id="UP000298663">
    <property type="component" value="Unassembled WGS sequence"/>
</dbReference>
<sequence length="429" mass="49387">MTDSTRTKWRLITLTYNVNGNKPDPESVIRLLDSEKLDEADFVAIGLQEVTNYDVSSFTPPEVTWSKQIASWMTSRRRILLKKTYLASNKLLLFTKIQILPKINRVNLRYSRATLCGLAGYKGSISVRIDFVGQQTSLCFVTSHMFHSEKLYWKRADQYNNSYAHCSFKSKQSTESDFVIWMGDLNWRLDSSKDALKVVAELAVLEGDTSALEEYVQKNDQLSRAMVMGHAFHHFKEGPIFFQPTYRMRVGTMEYDLKRVPSWCDRILYKENDNIKLIRYNSNSGIRLSDHLPVIGEFECSVLTPEESDLVRFLPLEIWYSGVPFSCRFIFESSYWKREGSYKDWIGLYESDVPEVENPLKYVFAVSTYDEMFEGRVTTLAEFPILEAGTYRTGYFSCNRGCLIGISPPFTVSSPQTSIESAVSASERH</sequence>
<dbReference type="InterPro" id="IPR000300">
    <property type="entry name" value="IPPc"/>
</dbReference>
<dbReference type="EMBL" id="AZBU02000005">
    <property type="protein sequence ID" value="TKR77522.1"/>
    <property type="molecule type" value="Genomic_DNA"/>
</dbReference>
<evidence type="ECO:0000313" key="4">
    <source>
        <dbReference type="Proteomes" id="UP000298663"/>
    </source>
</evidence>
<dbReference type="Gene3D" id="2.60.40.2840">
    <property type="match status" value="1"/>
</dbReference>
<dbReference type="PANTHER" id="PTHR11200:SF295">
    <property type="entry name" value="INOSITOL POLYPHOSPHATE 5-PHOSPHATASE"/>
    <property type="match status" value="1"/>
</dbReference>
<dbReference type="InterPro" id="IPR046985">
    <property type="entry name" value="IP5"/>
</dbReference>
<dbReference type="Gene3D" id="3.60.10.10">
    <property type="entry name" value="Endonuclease/exonuclease/phosphatase"/>
    <property type="match status" value="1"/>
</dbReference>